<dbReference type="EMBL" id="JJRY01000001">
    <property type="protein sequence ID" value="KEF40385.1"/>
    <property type="molecule type" value="Genomic_DNA"/>
</dbReference>
<dbReference type="GO" id="GO:0003676">
    <property type="term" value="F:nucleic acid binding"/>
    <property type="evidence" value="ECO:0007669"/>
    <property type="project" value="InterPro"/>
</dbReference>
<dbReference type="RefSeq" id="WP_035192801.1">
    <property type="nucleotide sequence ID" value="NZ_JJRY01000001.1"/>
</dbReference>
<organism evidence="2 3">
    <name type="scientific">Schinkia azotoformans MEV2011</name>
    <dbReference type="NCBI Taxonomy" id="1348973"/>
    <lineage>
        <taxon>Bacteria</taxon>
        <taxon>Bacillati</taxon>
        <taxon>Bacillota</taxon>
        <taxon>Bacilli</taxon>
        <taxon>Bacillales</taxon>
        <taxon>Bacillaceae</taxon>
        <taxon>Calidifontibacillus/Schinkia group</taxon>
        <taxon>Schinkia</taxon>
    </lineage>
</organism>
<dbReference type="PATRIC" id="fig|1348973.3.peg.401"/>
<dbReference type="NCBIfam" id="TIGR02646">
    <property type="entry name" value="retron system putative HNH endonuclease"/>
    <property type="match status" value="1"/>
</dbReference>
<dbReference type="InterPro" id="IPR002711">
    <property type="entry name" value="HNH"/>
</dbReference>
<evidence type="ECO:0000313" key="2">
    <source>
        <dbReference type="EMBL" id="KEF40385.1"/>
    </source>
</evidence>
<evidence type="ECO:0000259" key="1">
    <source>
        <dbReference type="SMART" id="SM00507"/>
    </source>
</evidence>
<dbReference type="InterPro" id="IPR013467">
    <property type="entry name" value="HNH78-like"/>
</dbReference>
<dbReference type="SMART" id="SM00507">
    <property type="entry name" value="HNHc"/>
    <property type="match status" value="1"/>
</dbReference>
<evidence type="ECO:0000313" key="3">
    <source>
        <dbReference type="Proteomes" id="UP000027936"/>
    </source>
</evidence>
<name>A0A072P4H7_SCHAZ</name>
<dbReference type="AlphaFoldDB" id="A0A072P4H7"/>
<gene>
    <name evidence="2" type="ORF">M670_00411</name>
</gene>
<dbReference type="InterPro" id="IPR003615">
    <property type="entry name" value="HNH_nuc"/>
</dbReference>
<dbReference type="GO" id="GO:0008270">
    <property type="term" value="F:zinc ion binding"/>
    <property type="evidence" value="ECO:0007669"/>
    <property type="project" value="InterPro"/>
</dbReference>
<dbReference type="Gene3D" id="1.10.30.50">
    <property type="match status" value="1"/>
</dbReference>
<dbReference type="OrthoDB" id="9816185at2"/>
<reference evidence="2 3" key="1">
    <citation type="submission" date="2014-04" db="EMBL/GenBank/DDBJ databases">
        <title>Draft genome sequence of Bacillus azotoformans MEV2011, a (co-) denitrifying strain unable to grow in the presence of oxygen.</title>
        <authorList>
            <person name="Nielsen M."/>
            <person name="Schreiber L."/>
            <person name="Finster K."/>
            <person name="Schramm A."/>
        </authorList>
    </citation>
    <scope>NUCLEOTIDE SEQUENCE [LARGE SCALE GENOMIC DNA]</scope>
    <source>
        <strain evidence="2 3">MEV2011</strain>
    </source>
</reference>
<dbReference type="Pfam" id="PF01844">
    <property type="entry name" value="HNH"/>
    <property type="match status" value="1"/>
</dbReference>
<accession>A0A072P4H7</accession>
<dbReference type="GO" id="GO:0004519">
    <property type="term" value="F:endonuclease activity"/>
    <property type="evidence" value="ECO:0007669"/>
    <property type="project" value="InterPro"/>
</dbReference>
<protein>
    <submittedName>
        <fullName evidence="2">TIGR02646 family protein</fullName>
    </submittedName>
</protein>
<comment type="caution">
    <text evidence="2">The sequence shown here is derived from an EMBL/GenBank/DDBJ whole genome shotgun (WGS) entry which is preliminary data.</text>
</comment>
<proteinExistence type="predicted"/>
<dbReference type="Proteomes" id="UP000027936">
    <property type="component" value="Unassembled WGS sequence"/>
</dbReference>
<sequence length="215" mass="25173">MITLKKIDQPQILKDKSEEWKNDLLDYINKGEKPPESIVGRYRHKEIKEALKKETHHKCAYCESKITHIDFGHIEHIVPKSIIHEKTYDWQNLTLACGTCNTNKGTYYDKTMPLLNPYKDKPENEIIFLGPVPMPRPGSNIGIITIKKLKLNRPELLERRKELIDKIMPLLHLYEQTTNDSLRIQLYEDIIEYTKPDKEYSSMVKGVLDQLKITS</sequence>
<dbReference type="CDD" id="cd00085">
    <property type="entry name" value="HNHc"/>
    <property type="match status" value="1"/>
</dbReference>
<feature type="domain" description="HNH nuclease" evidence="1">
    <location>
        <begin position="46"/>
        <end position="102"/>
    </location>
</feature>